<name>A0A2P2J9Y0_RHIMU</name>
<feature type="transmembrane region" description="Helical" evidence="1">
    <location>
        <begin position="135"/>
        <end position="155"/>
    </location>
</feature>
<evidence type="ECO:0000256" key="1">
    <source>
        <dbReference type="SAM" id="Phobius"/>
    </source>
</evidence>
<organism evidence="2">
    <name type="scientific">Rhizophora mucronata</name>
    <name type="common">Asiatic mangrove</name>
    <dbReference type="NCBI Taxonomy" id="61149"/>
    <lineage>
        <taxon>Eukaryota</taxon>
        <taxon>Viridiplantae</taxon>
        <taxon>Streptophyta</taxon>
        <taxon>Embryophyta</taxon>
        <taxon>Tracheophyta</taxon>
        <taxon>Spermatophyta</taxon>
        <taxon>Magnoliopsida</taxon>
        <taxon>eudicotyledons</taxon>
        <taxon>Gunneridae</taxon>
        <taxon>Pentapetalae</taxon>
        <taxon>rosids</taxon>
        <taxon>fabids</taxon>
        <taxon>Malpighiales</taxon>
        <taxon>Rhizophoraceae</taxon>
        <taxon>Rhizophora</taxon>
    </lineage>
</organism>
<dbReference type="EMBL" id="GGEC01009812">
    <property type="protein sequence ID" value="MBW90295.1"/>
    <property type="molecule type" value="Transcribed_RNA"/>
</dbReference>
<keyword evidence="1" id="KW-0812">Transmembrane</keyword>
<reference evidence="2" key="1">
    <citation type="submission" date="2018-02" db="EMBL/GenBank/DDBJ databases">
        <title>Rhizophora mucronata_Transcriptome.</title>
        <authorList>
            <person name="Meera S.P."/>
            <person name="Sreeshan A."/>
            <person name="Augustine A."/>
        </authorList>
    </citation>
    <scope>NUCLEOTIDE SEQUENCE</scope>
    <source>
        <tissue evidence="2">Leaf</tissue>
    </source>
</reference>
<evidence type="ECO:0000313" key="2">
    <source>
        <dbReference type="EMBL" id="MBW90295.1"/>
    </source>
</evidence>
<sequence length="184" mass="20713">MWPMEPQARTSTILNPTGSFDLRRLTYSLALTSPASKWVTPFCSGNPCFATFSLWKLKKTNLPKKSDRPVLRLITKGALSSALKANLLPRLTVILGREALAAALGRGLRPWNEMLDGQRLWWCFWMVAAGVKNKVDVAIIFPAFLWLCACLLSWGKFRISFFFLFVWDNILKGRFVAAAVVAQC</sequence>
<keyword evidence="1" id="KW-1133">Transmembrane helix</keyword>
<protein>
    <submittedName>
        <fullName evidence="2">Uncharacterized protein MANES_01G006400</fullName>
    </submittedName>
</protein>
<dbReference type="AlphaFoldDB" id="A0A2P2J9Y0"/>
<proteinExistence type="predicted"/>
<keyword evidence="1" id="KW-0472">Membrane</keyword>
<accession>A0A2P2J9Y0</accession>